<protein>
    <recommendedName>
        <fullName evidence="7">Sulfatase N-terminal domain-containing protein</fullName>
    </recommendedName>
</protein>
<dbReference type="InterPro" id="IPR000917">
    <property type="entry name" value="Sulfatase_N"/>
</dbReference>
<evidence type="ECO:0000259" key="4">
    <source>
        <dbReference type="Pfam" id="PF02096"/>
    </source>
</evidence>
<evidence type="ECO:0000256" key="2">
    <source>
        <dbReference type="SAM" id="Phobius"/>
    </source>
</evidence>
<feature type="transmembrane region" description="Helical" evidence="2">
    <location>
        <begin position="109"/>
        <end position="128"/>
    </location>
</feature>
<gene>
    <name evidence="5" type="ORF">EZH24_01980</name>
</gene>
<comment type="subcellular location">
    <subcellularLocation>
        <location evidence="1">Membrane</location>
        <topology evidence="1">Multi-pass membrane protein</topology>
    </subcellularLocation>
</comment>
<reference evidence="5 6" key="1">
    <citation type="journal article" date="2019" name="Anaerobe">
        <title>Brachyspira catarrhinii sp. nov., an anaerobic intestinal spirochaete isolated from vervet monkeys may have been misidentified as Brachyspira aalborgi in previous studies.</title>
        <authorList>
            <person name="Phillips N.D."/>
            <person name="La T."/>
            <person name="Hampson D.J."/>
        </authorList>
    </citation>
    <scope>NUCLEOTIDE SEQUENCE [LARGE SCALE GENOMIC DNA]</scope>
    <source>
        <strain evidence="5 6">Z12</strain>
    </source>
</reference>
<feature type="transmembrane region" description="Helical" evidence="2">
    <location>
        <begin position="38"/>
        <end position="54"/>
    </location>
</feature>
<keyword evidence="6" id="KW-1185">Reference proteome</keyword>
<accession>A0ABY2TT86</accession>
<organism evidence="5 6">
    <name type="scientific">Brachyspira catarrhinii</name>
    <dbReference type="NCBI Taxonomy" id="2528966"/>
    <lineage>
        <taxon>Bacteria</taxon>
        <taxon>Pseudomonadati</taxon>
        <taxon>Spirochaetota</taxon>
        <taxon>Spirochaetia</taxon>
        <taxon>Brachyspirales</taxon>
        <taxon>Brachyspiraceae</taxon>
        <taxon>Brachyspira</taxon>
    </lineage>
</organism>
<dbReference type="InterPro" id="IPR017850">
    <property type="entry name" value="Alkaline_phosphatase_core_sf"/>
</dbReference>
<dbReference type="Pfam" id="PF02096">
    <property type="entry name" value="60KD_IMP"/>
    <property type="match status" value="1"/>
</dbReference>
<name>A0ABY2TT86_9SPIR</name>
<dbReference type="RefSeq" id="WP_137997463.1">
    <property type="nucleotide sequence ID" value="NZ_SJDU01000027.1"/>
</dbReference>
<comment type="similarity">
    <text evidence="1">Belongs to the OXA1/ALB3/YidC family.</text>
</comment>
<evidence type="ECO:0000313" key="5">
    <source>
        <dbReference type="EMBL" id="TKZ36077.1"/>
    </source>
</evidence>
<feature type="transmembrane region" description="Helical" evidence="2">
    <location>
        <begin position="148"/>
        <end position="171"/>
    </location>
</feature>
<evidence type="ECO:0000313" key="6">
    <source>
        <dbReference type="Proteomes" id="UP000310168"/>
    </source>
</evidence>
<evidence type="ECO:0008006" key="7">
    <source>
        <dbReference type="Google" id="ProtNLM"/>
    </source>
</evidence>
<dbReference type="Proteomes" id="UP000310168">
    <property type="component" value="Unassembled WGS sequence"/>
</dbReference>
<feature type="transmembrane region" description="Helical" evidence="2">
    <location>
        <begin position="385"/>
        <end position="410"/>
    </location>
</feature>
<feature type="transmembrane region" description="Helical" evidence="2">
    <location>
        <begin position="430"/>
        <end position="448"/>
    </location>
</feature>
<dbReference type="SUPFAM" id="SSF53649">
    <property type="entry name" value="Alkaline phosphatase-like"/>
    <property type="match status" value="1"/>
</dbReference>
<keyword evidence="2" id="KW-1133">Transmembrane helix</keyword>
<feature type="transmembrane region" description="Helical" evidence="2">
    <location>
        <begin position="7"/>
        <end position="26"/>
    </location>
</feature>
<keyword evidence="1 2" id="KW-0812">Transmembrane</keyword>
<feature type="domain" description="Membrane insertase YidC/Oxa/ALB C-terminal" evidence="4">
    <location>
        <begin position="37"/>
        <end position="222"/>
    </location>
</feature>
<feature type="domain" description="Sulfatase N-terminal" evidence="3">
    <location>
        <begin position="534"/>
        <end position="811"/>
    </location>
</feature>
<sequence length="937" mass="110270">MNFFNILYNATIYPIEFIIEIVFYYFKVIAQSSYAESVFITSVIINILALPLYNKAEEWQKKEREIQNKMKPMIDNIKSVYKGDQRYLLIRACQRINGYKTIYSFRGTLGLLIQIPFFLAGYNFFHSLTGAYTESFYLIKSLGEADKLIRIGNLTINLLPFIMTFFSLLSTIVYSKKLTFKESIPIFLMSLFFLVFLYNSPAILLLYWTINCAFSFFKNLVLLNLNKIKSIFKNRKFILFSKILYGLYSVFIVIMTTLFYLRNYFINKSSEHEILKVLIIHVKTYKDLFFIWLILSIVILIFILYRKKILKSMEIKYKLRLFISSITTITILSGLFILTSLIASSGQEFEKPFEIILTNMFKYFGLFFVYPMFLYFLFSDKFKNIITLISVILALLFLSNTFIMVMNYGFIASNFKFELEYLLIPTTKQIILNLVLMFVVLFIVLFIIKKNLQIYLFNIFIIVIISLISISVFDFVKINKEQKILSEINSLNSQIQNKNDNYDVFNFSKTGTNIFIIILDRGCPEFAELVFDEFPDIKAEMEGFVYYYNTVSLAPQTFGSIQTLYGGYEYLIPVDLNKEYILKEHHNESLIMMPKLFSDIGYKTMTFAPAFANFSWTPDLTIFKEHTNIKAYNIEKSMIEKELNTLLNNSENNITEEKIFEENKRRAMRFALFRALPVFLRHKLYSHNDWFIPNGNKNLTIVGKGIEEYALLQALTNLTKINEDGNCFNFIHSDTTHEPFNYNYDYKPSLEIRDVPEEDLEFFENDFSARSYYSTVASFRELSNFFKFLKENDIYDNTKIIITSDHSGYFNPSIFNEKGMVEFKVFNAMMFVKDFNSKGNIIENGDFMTIADIPFLATKHLLNEAKNPFTGNIITNDYKTNGVNIVLTKHSDPKGNFKTRLDFDYYYHVKENIFDINNWKKFQIDWKTKETKEIELR</sequence>
<feature type="transmembrane region" description="Helical" evidence="2">
    <location>
        <begin position="355"/>
        <end position="378"/>
    </location>
</feature>
<feature type="transmembrane region" description="Helical" evidence="2">
    <location>
        <begin position="288"/>
        <end position="305"/>
    </location>
</feature>
<comment type="caution">
    <text evidence="5">The sequence shown here is derived from an EMBL/GenBank/DDBJ whole genome shotgun (WGS) entry which is preliminary data.</text>
</comment>
<evidence type="ECO:0000256" key="1">
    <source>
        <dbReference type="RuleBase" id="RU003945"/>
    </source>
</evidence>
<feature type="transmembrane region" description="Helical" evidence="2">
    <location>
        <begin position="237"/>
        <end position="261"/>
    </location>
</feature>
<dbReference type="Gene3D" id="3.40.720.10">
    <property type="entry name" value="Alkaline Phosphatase, subunit A"/>
    <property type="match status" value="1"/>
</dbReference>
<feature type="transmembrane region" description="Helical" evidence="2">
    <location>
        <begin position="183"/>
        <end position="199"/>
    </location>
</feature>
<dbReference type="Pfam" id="PF00884">
    <property type="entry name" value="Sulfatase"/>
    <property type="match status" value="1"/>
</dbReference>
<proteinExistence type="inferred from homology"/>
<dbReference type="InterPro" id="IPR028055">
    <property type="entry name" value="YidC/Oxa/ALB_C"/>
</dbReference>
<keyword evidence="2" id="KW-0472">Membrane</keyword>
<feature type="transmembrane region" description="Helical" evidence="2">
    <location>
        <begin position="317"/>
        <end position="343"/>
    </location>
</feature>
<evidence type="ECO:0000259" key="3">
    <source>
        <dbReference type="Pfam" id="PF00884"/>
    </source>
</evidence>
<feature type="transmembrane region" description="Helical" evidence="2">
    <location>
        <begin position="455"/>
        <end position="476"/>
    </location>
</feature>
<dbReference type="EMBL" id="SJDU01000027">
    <property type="protein sequence ID" value="TKZ36077.1"/>
    <property type="molecule type" value="Genomic_DNA"/>
</dbReference>